<dbReference type="CDD" id="cd06661">
    <property type="entry name" value="GGCT_like"/>
    <property type="match status" value="1"/>
</dbReference>
<dbReference type="Proteomes" id="UP000481872">
    <property type="component" value="Unassembled WGS sequence"/>
</dbReference>
<gene>
    <name evidence="2" type="ORF">G3M99_15640</name>
</gene>
<sequence>MLEPKERLKIFVYGSLRTGFFNYDIYLKGKVKECNLGRIKGELFHMPNKKYPALLDGEDYVYGEIMEVDSYEEVIVAMDKMEGYHEPNSKDNEYNRIVVDVYNIDKDIVEKCYVYKYALNDREIFDKHSAYINHGDWKKFMTNK</sequence>
<dbReference type="InterPro" id="IPR036568">
    <property type="entry name" value="GGCT-like_sf"/>
</dbReference>
<accession>A0A6M0H864</accession>
<feature type="domain" description="Gamma-glutamylcyclotransferase AIG2-like" evidence="1">
    <location>
        <begin position="10"/>
        <end position="138"/>
    </location>
</feature>
<dbReference type="EMBL" id="JAAGPU010000038">
    <property type="protein sequence ID" value="NEU06253.1"/>
    <property type="molecule type" value="Genomic_DNA"/>
</dbReference>
<evidence type="ECO:0000313" key="2">
    <source>
        <dbReference type="EMBL" id="NEU06253.1"/>
    </source>
</evidence>
<comment type="caution">
    <text evidence="2">The sequence shown here is derived from an EMBL/GenBank/DDBJ whole genome shotgun (WGS) entry which is preliminary data.</text>
</comment>
<dbReference type="InterPro" id="IPR013024">
    <property type="entry name" value="GGCT-like"/>
</dbReference>
<protein>
    <submittedName>
        <fullName evidence="2">Gamma-glutamylcyclotransferase</fullName>
    </submittedName>
</protein>
<dbReference type="Pfam" id="PF06094">
    <property type="entry name" value="GGACT"/>
    <property type="match status" value="1"/>
</dbReference>
<dbReference type="Gene3D" id="3.10.490.10">
    <property type="entry name" value="Gamma-glutamyl cyclotransferase-like"/>
    <property type="match status" value="1"/>
</dbReference>
<keyword evidence="2" id="KW-0808">Transferase</keyword>
<keyword evidence="3" id="KW-1185">Reference proteome</keyword>
<name>A0A6M0H864_9CLOT</name>
<organism evidence="2 3">
    <name type="scientific">Clostridium senegalense</name>
    <dbReference type="NCBI Taxonomy" id="1465809"/>
    <lineage>
        <taxon>Bacteria</taxon>
        <taxon>Bacillati</taxon>
        <taxon>Bacillota</taxon>
        <taxon>Clostridia</taxon>
        <taxon>Eubacteriales</taxon>
        <taxon>Clostridiaceae</taxon>
        <taxon>Clostridium</taxon>
    </lineage>
</organism>
<dbReference type="SUPFAM" id="SSF110857">
    <property type="entry name" value="Gamma-glutamyl cyclotransferase-like"/>
    <property type="match status" value="1"/>
</dbReference>
<proteinExistence type="predicted"/>
<dbReference type="InterPro" id="IPR009288">
    <property type="entry name" value="AIG2-like_dom"/>
</dbReference>
<dbReference type="RefSeq" id="WP_082761269.1">
    <property type="nucleotide sequence ID" value="NZ_JAAGPU010000038.1"/>
</dbReference>
<dbReference type="AlphaFoldDB" id="A0A6M0H864"/>
<reference evidence="2 3" key="1">
    <citation type="submission" date="2020-02" db="EMBL/GenBank/DDBJ databases">
        <title>Genome assembly of a novel Clostridium senegalense strain.</title>
        <authorList>
            <person name="Gupta T.B."/>
            <person name="Jauregui R."/>
            <person name="Maclean P."/>
            <person name="Nawarathana A."/>
            <person name="Brightwell G."/>
        </authorList>
    </citation>
    <scope>NUCLEOTIDE SEQUENCE [LARGE SCALE GENOMIC DNA]</scope>
    <source>
        <strain evidence="2 3">AGRFS4</strain>
    </source>
</reference>
<evidence type="ECO:0000313" key="3">
    <source>
        <dbReference type="Proteomes" id="UP000481872"/>
    </source>
</evidence>
<dbReference type="GO" id="GO:0016740">
    <property type="term" value="F:transferase activity"/>
    <property type="evidence" value="ECO:0007669"/>
    <property type="project" value="UniProtKB-KW"/>
</dbReference>
<evidence type="ECO:0000259" key="1">
    <source>
        <dbReference type="Pfam" id="PF06094"/>
    </source>
</evidence>